<dbReference type="EMBL" id="MTJN01000002">
    <property type="protein sequence ID" value="OOV06676.1"/>
    <property type="molecule type" value="Genomic_DNA"/>
</dbReference>
<name>A0A1T1ARF3_RHOFE</name>
<feature type="region of interest" description="Disordered" evidence="1">
    <location>
        <begin position="41"/>
        <end position="76"/>
    </location>
</feature>
<evidence type="ECO:0000313" key="4">
    <source>
        <dbReference type="Proteomes" id="UP000190750"/>
    </source>
</evidence>
<protein>
    <submittedName>
        <fullName evidence="3">Sporulation protein</fullName>
    </submittedName>
</protein>
<dbReference type="Proteomes" id="UP000190750">
    <property type="component" value="Unassembled WGS sequence"/>
</dbReference>
<evidence type="ECO:0000313" key="3">
    <source>
        <dbReference type="EMBL" id="OOV06676.1"/>
    </source>
</evidence>
<dbReference type="OrthoDB" id="7063246at2"/>
<evidence type="ECO:0000259" key="2">
    <source>
        <dbReference type="PROSITE" id="PS51724"/>
    </source>
</evidence>
<dbReference type="Gene3D" id="3.30.70.1070">
    <property type="entry name" value="Sporulation related repeat"/>
    <property type="match status" value="1"/>
</dbReference>
<organism evidence="3 4">
    <name type="scientific">Rhodoferax fermentans</name>
    <dbReference type="NCBI Taxonomy" id="28066"/>
    <lineage>
        <taxon>Bacteria</taxon>
        <taxon>Pseudomonadati</taxon>
        <taxon>Pseudomonadota</taxon>
        <taxon>Betaproteobacteria</taxon>
        <taxon>Burkholderiales</taxon>
        <taxon>Comamonadaceae</taxon>
        <taxon>Rhodoferax</taxon>
    </lineage>
</organism>
<dbReference type="GO" id="GO:0032506">
    <property type="term" value="P:cytokinetic process"/>
    <property type="evidence" value="ECO:0007669"/>
    <property type="project" value="TreeGrafter"/>
</dbReference>
<dbReference type="PANTHER" id="PTHR38687:SF1">
    <property type="entry name" value="CELL DIVISION PROTEIN DEDD"/>
    <property type="match status" value="1"/>
</dbReference>
<evidence type="ECO:0000256" key="1">
    <source>
        <dbReference type="SAM" id="MobiDB-lite"/>
    </source>
</evidence>
<dbReference type="RefSeq" id="WP_078364497.1">
    <property type="nucleotide sequence ID" value="NZ_MTJN01000002.1"/>
</dbReference>
<accession>A0A1T1ARF3</accession>
<comment type="caution">
    <text evidence="3">The sequence shown here is derived from an EMBL/GenBank/DDBJ whole genome shotgun (WGS) entry which is preliminary data.</text>
</comment>
<dbReference type="PROSITE" id="PS51724">
    <property type="entry name" value="SPOR"/>
    <property type="match status" value="1"/>
</dbReference>
<dbReference type="InterPro" id="IPR007730">
    <property type="entry name" value="SPOR-like_dom"/>
</dbReference>
<dbReference type="GO" id="GO:0030428">
    <property type="term" value="C:cell septum"/>
    <property type="evidence" value="ECO:0007669"/>
    <property type="project" value="TreeGrafter"/>
</dbReference>
<dbReference type="GO" id="GO:0042834">
    <property type="term" value="F:peptidoglycan binding"/>
    <property type="evidence" value="ECO:0007669"/>
    <property type="project" value="InterPro"/>
</dbReference>
<dbReference type="STRING" id="28066.RF819_08010"/>
<dbReference type="SUPFAM" id="SSF110997">
    <property type="entry name" value="Sporulation related repeat"/>
    <property type="match status" value="1"/>
</dbReference>
<keyword evidence="4" id="KW-1185">Reference proteome</keyword>
<dbReference type="GO" id="GO:0032153">
    <property type="term" value="C:cell division site"/>
    <property type="evidence" value="ECO:0007669"/>
    <property type="project" value="TreeGrafter"/>
</dbReference>
<sequence>MKQQRGGTFLGFVLGLVVGLGVALAVAVYVTKVPVPFLDKGMNRPADQDAVEQQKNKDWDPNAPLYGKNPARPASAEQIEPVPAKAAASDAEPAKPAVTADPLGDLVKAKSAAKAAVSGPAAADPFVYFVQVGAYRTQEDAESQRAKLSLAGLETKVSEREQAGRTVYRVRMGPYERRDEAEAAKTKLEATGLEAAMVRAAR</sequence>
<proteinExistence type="predicted"/>
<gene>
    <name evidence="3" type="ORF">RF819_08010</name>
</gene>
<reference evidence="3 4" key="1">
    <citation type="submission" date="2017-01" db="EMBL/GenBank/DDBJ databases">
        <title>Genome sequencing of Rhodoferax fermentans JCM 7819.</title>
        <authorList>
            <person name="Kim Y.J."/>
            <person name="Farh M.E.-A."/>
            <person name="Yang D.-C."/>
        </authorList>
    </citation>
    <scope>NUCLEOTIDE SEQUENCE [LARGE SCALE GENOMIC DNA]</scope>
    <source>
        <strain evidence="3 4">JCM 7819</strain>
    </source>
</reference>
<dbReference type="AlphaFoldDB" id="A0A1T1ARF3"/>
<dbReference type="InterPro" id="IPR052521">
    <property type="entry name" value="Cell_div_SPOR-domain"/>
</dbReference>
<dbReference type="InterPro" id="IPR036680">
    <property type="entry name" value="SPOR-like_sf"/>
</dbReference>
<dbReference type="Pfam" id="PF05036">
    <property type="entry name" value="SPOR"/>
    <property type="match status" value="1"/>
</dbReference>
<feature type="domain" description="SPOR" evidence="2">
    <location>
        <begin position="122"/>
        <end position="200"/>
    </location>
</feature>
<dbReference type="PANTHER" id="PTHR38687">
    <property type="entry name" value="CELL DIVISION PROTEIN DEDD-RELATED"/>
    <property type="match status" value="1"/>
</dbReference>